<evidence type="ECO:0000313" key="4">
    <source>
        <dbReference type="Proteomes" id="UP001178507"/>
    </source>
</evidence>
<dbReference type="EMBL" id="CAUJNA010001102">
    <property type="protein sequence ID" value="CAJ1384248.1"/>
    <property type="molecule type" value="Genomic_DNA"/>
</dbReference>
<dbReference type="AlphaFoldDB" id="A0AA36ICG8"/>
<name>A0AA36ICG8_9DINO</name>
<sequence>LQRLSRGILGEAMLRLAVLVPLAAAVVRTRLRQGQSSGWQDDPCSCAQCIGERRNEGGDGTVGFQCFPRSSGLADCRQTEELADRAVQSAELVSYDRYCIYTCKPLLTNEIKQSVDCAHLSHAEVAQEAQSPSSNGQEIVYEAHPLTKVGPISKLVPTEAEQGATVLASMGAGADPVSAIRGAIASLRKAEADAGGLSPYTLPKAAQAPPLCVCHCGNRVNRFRQSESDGVVYPKPHKVKLPSVTATASAEPLRPAMPPPPPAELPAPWMPQGLEPALQ</sequence>
<gene>
    <name evidence="3" type="ORF">EVOR1521_LOCUS11153</name>
</gene>
<keyword evidence="4" id="KW-1185">Reference proteome</keyword>
<feature type="chain" id="PRO_5041240722" evidence="2">
    <location>
        <begin position="26"/>
        <end position="279"/>
    </location>
</feature>
<feature type="region of interest" description="Disordered" evidence="1">
    <location>
        <begin position="241"/>
        <end position="279"/>
    </location>
</feature>
<keyword evidence="2" id="KW-0732">Signal</keyword>
<protein>
    <submittedName>
        <fullName evidence="3">Uncharacterized protein</fullName>
    </submittedName>
</protein>
<dbReference type="Proteomes" id="UP001178507">
    <property type="component" value="Unassembled WGS sequence"/>
</dbReference>
<proteinExistence type="predicted"/>
<feature type="non-terminal residue" evidence="3">
    <location>
        <position position="279"/>
    </location>
</feature>
<feature type="non-terminal residue" evidence="3">
    <location>
        <position position="1"/>
    </location>
</feature>
<evidence type="ECO:0000313" key="3">
    <source>
        <dbReference type="EMBL" id="CAJ1384248.1"/>
    </source>
</evidence>
<reference evidence="3" key="1">
    <citation type="submission" date="2023-08" db="EMBL/GenBank/DDBJ databases">
        <authorList>
            <person name="Chen Y."/>
            <person name="Shah S."/>
            <person name="Dougan E. K."/>
            <person name="Thang M."/>
            <person name="Chan C."/>
        </authorList>
    </citation>
    <scope>NUCLEOTIDE SEQUENCE</scope>
</reference>
<feature type="signal peptide" evidence="2">
    <location>
        <begin position="1"/>
        <end position="25"/>
    </location>
</feature>
<evidence type="ECO:0000256" key="1">
    <source>
        <dbReference type="SAM" id="MobiDB-lite"/>
    </source>
</evidence>
<organism evidence="3 4">
    <name type="scientific">Effrenium voratum</name>
    <dbReference type="NCBI Taxonomy" id="2562239"/>
    <lineage>
        <taxon>Eukaryota</taxon>
        <taxon>Sar</taxon>
        <taxon>Alveolata</taxon>
        <taxon>Dinophyceae</taxon>
        <taxon>Suessiales</taxon>
        <taxon>Symbiodiniaceae</taxon>
        <taxon>Effrenium</taxon>
    </lineage>
</organism>
<evidence type="ECO:0000256" key="2">
    <source>
        <dbReference type="SAM" id="SignalP"/>
    </source>
</evidence>
<feature type="compositionally biased region" description="Pro residues" evidence="1">
    <location>
        <begin position="255"/>
        <end position="269"/>
    </location>
</feature>
<accession>A0AA36ICG8</accession>
<comment type="caution">
    <text evidence="3">The sequence shown here is derived from an EMBL/GenBank/DDBJ whole genome shotgun (WGS) entry which is preliminary data.</text>
</comment>